<dbReference type="RefSeq" id="WP_212694550.1">
    <property type="nucleotide sequence ID" value="NZ_CP058649.1"/>
</dbReference>
<sequence length="116" mass="13890">MDYIKEAKQFVNRLKETQAYKDYHQYKKVIMSNPQLLKQVNDYRKKSFQIQMEHGEGSYDSYENLLNLNQEFKGLIEGTEVKAFLEAETKFSEMITEVYDCIAEEMDFDLDFLEEE</sequence>
<dbReference type="InterPro" id="IPR023378">
    <property type="entry name" value="YheA/YmcA-like_dom_sf"/>
</dbReference>
<dbReference type="AlphaFoldDB" id="A0A8J8SHS4"/>
<gene>
    <name evidence="1" type="ORF">HZI73_16865</name>
</gene>
<dbReference type="KEGG" id="vpy:HZI73_16865"/>
<dbReference type="EMBL" id="CP058649">
    <property type="protein sequence ID" value="QUI23861.1"/>
    <property type="molecule type" value="Genomic_DNA"/>
</dbReference>
<accession>A0A8J8SHS4</accession>
<organism evidence="1 2">
    <name type="scientific">Vallitalea pronyensis</name>
    <dbReference type="NCBI Taxonomy" id="1348613"/>
    <lineage>
        <taxon>Bacteria</taxon>
        <taxon>Bacillati</taxon>
        <taxon>Bacillota</taxon>
        <taxon>Clostridia</taxon>
        <taxon>Lachnospirales</taxon>
        <taxon>Vallitaleaceae</taxon>
        <taxon>Vallitalea</taxon>
    </lineage>
</organism>
<proteinExistence type="predicted"/>
<protein>
    <submittedName>
        <fullName evidence="1">YlbF family regulator</fullName>
    </submittedName>
</protein>
<evidence type="ECO:0000313" key="1">
    <source>
        <dbReference type="EMBL" id="QUI23861.1"/>
    </source>
</evidence>
<dbReference type="InterPro" id="IPR010368">
    <property type="entry name" value="Com_YlbF"/>
</dbReference>
<dbReference type="Pfam" id="PF06133">
    <property type="entry name" value="Com_YlbF"/>
    <property type="match status" value="1"/>
</dbReference>
<evidence type="ECO:0000313" key="2">
    <source>
        <dbReference type="Proteomes" id="UP000683246"/>
    </source>
</evidence>
<dbReference type="Gene3D" id="1.20.1500.10">
    <property type="entry name" value="YheA/YmcA-like"/>
    <property type="match status" value="1"/>
</dbReference>
<keyword evidence="2" id="KW-1185">Reference proteome</keyword>
<dbReference type="Proteomes" id="UP000683246">
    <property type="component" value="Chromosome"/>
</dbReference>
<name>A0A8J8SHS4_9FIRM</name>
<dbReference type="SUPFAM" id="SSF158622">
    <property type="entry name" value="YheA/YmcA-like"/>
    <property type="match status" value="1"/>
</dbReference>
<reference evidence="1" key="1">
    <citation type="submission" date="2020-07" db="EMBL/GenBank/DDBJ databases">
        <title>Vallitalea pronyensis genome.</title>
        <authorList>
            <person name="Postec A."/>
        </authorList>
    </citation>
    <scope>NUCLEOTIDE SEQUENCE</scope>
    <source>
        <strain evidence="1">FatNI3</strain>
    </source>
</reference>